<proteinExistence type="predicted"/>
<evidence type="ECO:0000313" key="2">
    <source>
        <dbReference type="EMBL" id="KAF3556540.1"/>
    </source>
</evidence>
<gene>
    <name evidence="2" type="ORF">F2Q69_00011513</name>
</gene>
<feature type="region of interest" description="Disordered" evidence="1">
    <location>
        <begin position="59"/>
        <end position="83"/>
    </location>
</feature>
<dbReference type="Proteomes" id="UP000712600">
    <property type="component" value="Unassembled WGS sequence"/>
</dbReference>
<reference evidence="2" key="1">
    <citation type="submission" date="2019-12" db="EMBL/GenBank/DDBJ databases">
        <title>Genome sequencing and annotation of Brassica cretica.</title>
        <authorList>
            <person name="Studholme D.J."/>
            <person name="Sarris P."/>
        </authorList>
    </citation>
    <scope>NUCLEOTIDE SEQUENCE</scope>
    <source>
        <strain evidence="2">PFS-109/04</strain>
        <tissue evidence="2">Leaf</tissue>
    </source>
</reference>
<name>A0A8S9R2B4_BRACR</name>
<evidence type="ECO:0000256" key="1">
    <source>
        <dbReference type="SAM" id="MobiDB-lite"/>
    </source>
</evidence>
<evidence type="ECO:0000313" key="3">
    <source>
        <dbReference type="Proteomes" id="UP000712600"/>
    </source>
</evidence>
<accession>A0A8S9R2B4</accession>
<dbReference type="EMBL" id="QGKX02000996">
    <property type="protein sequence ID" value="KAF3556540.1"/>
    <property type="molecule type" value="Genomic_DNA"/>
</dbReference>
<organism evidence="2 3">
    <name type="scientific">Brassica cretica</name>
    <name type="common">Mustard</name>
    <dbReference type="NCBI Taxonomy" id="69181"/>
    <lineage>
        <taxon>Eukaryota</taxon>
        <taxon>Viridiplantae</taxon>
        <taxon>Streptophyta</taxon>
        <taxon>Embryophyta</taxon>
        <taxon>Tracheophyta</taxon>
        <taxon>Spermatophyta</taxon>
        <taxon>Magnoliopsida</taxon>
        <taxon>eudicotyledons</taxon>
        <taxon>Gunneridae</taxon>
        <taxon>Pentapetalae</taxon>
        <taxon>rosids</taxon>
        <taxon>malvids</taxon>
        <taxon>Brassicales</taxon>
        <taxon>Brassicaceae</taxon>
        <taxon>Brassiceae</taxon>
        <taxon>Brassica</taxon>
    </lineage>
</organism>
<dbReference type="AlphaFoldDB" id="A0A8S9R2B4"/>
<protein>
    <submittedName>
        <fullName evidence="2">Uncharacterized protein</fullName>
    </submittedName>
</protein>
<comment type="caution">
    <text evidence="2">The sequence shown here is derived from an EMBL/GenBank/DDBJ whole genome shotgun (WGS) entry which is preliminary data.</text>
</comment>
<sequence length="83" mass="9313">MRTDTSSILNSTGYRFDLMYNGRCLGDNQLSGEIPQGTQIIWQHLKGIQSYVGIPLEESCFTTNPPPTQEPEEQKKKHGSGEQ</sequence>
<feature type="compositionally biased region" description="Basic and acidic residues" evidence="1">
    <location>
        <begin position="72"/>
        <end position="83"/>
    </location>
</feature>